<dbReference type="AlphaFoldDB" id="A0A9D4L9L8"/>
<protein>
    <submittedName>
        <fullName evidence="1">Uncharacterized protein</fullName>
    </submittedName>
</protein>
<evidence type="ECO:0000313" key="1">
    <source>
        <dbReference type="EMBL" id="KAH3854378.1"/>
    </source>
</evidence>
<dbReference type="Proteomes" id="UP000828390">
    <property type="component" value="Unassembled WGS sequence"/>
</dbReference>
<name>A0A9D4L9L8_DREPO</name>
<sequence>MVSKLDYEKKPDYSEMRKIFTQGLADLHIKDTWKLALPIAGAKPSTPMVSPKVGFGGLCFNSHLRSVSV</sequence>
<gene>
    <name evidence="1" type="ORF">DPMN_096919</name>
</gene>
<organism evidence="1 2">
    <name type="scientific">Dreissena polymorpha</name>
    <name type="common">Zebra mussel</name>
    <name type="synonym">Mytilus polymorpha</name>
    <dbReference type="NCBI Taxonomy" id="45954"/>
    <lineage>
        <taxon>Eukaryota</taxon>
        <taxon>Metazoa</taxon>
        <taxon>Spiralia</taxon>
        <taxon>Lophotrochozoa</taxon>
        <taxon>Mollusca</taxon>
        <taxon>Bivalvia</taxon>
        <taxon>Autobranchia</taxon>
        <taxon>Heteroconchia</taxon>
        <taxon>Euheterodonta</taxon>
        <taxon>Imparidentia</taxon>
        <taxon>Neoheterodontei</taxon>
        <taxon>Myida</taxon>
        <taxon>Dreissenoidea</taxon>
        <taxon>Dreissenidae</taxon>
        <taxon>Dreissena</taxon>
    </lineage>
</organism>
<keyword evidence="2" id="KW-1185">Reference proteome</keyword>
<dbReference type="Gene3D" id="1.10.510.10">
    <property type="entry name" value="Transferase(Phosphotransferase) domain 1"/>
    <property type="match status" value="1"/>
</dbReference>
<dbReference type="EMBL" id="JAIWYP010000003">
    <property type="protein sequence ID" value="KAH3854378.1"/>
    <property type="molecule type" value="Genomic_DNA"/>
</dbReference>
<comment type="caution">
    <text evidence="1">The sequence shown here is derived from an EMBL/GenBank/DDBJ whole genome shotgun (WGS) entry which is preliminary data.</text>
</comment>
<reference evidence="1" key="1">
    <citation type="journal article" date="2019" name="bioRxiv">
        <title>The Genome of the Zebra Mussel, Dreissena polymorpha: A Resource for Invasive Species Research.</title>
        <authorList>
            <person name="McCartney M.A."/>
            <person name="Auch B."/>
            <person name="Kono T."/>
            <person name="Mallez S."/>
            <person name="Zhang Y."/>
            <person name="Obille A."/>
            <person name="Becker A."/>
            <person name="Abrahante J.E."/>
            <person name="Garbe J."/>
            <person name="Badalamenti J.P."/>
            <person name="Herman A."/>
            <person name="Mangelson H."/>
            <person name="Liachko I."/>
            <person name="Sullivan S."/>
            <person name="Sone E.D."/>
            <person name="Koren S."/>
            <person name="Silverstein K.A.T."/>
            <person name="Beckman K.B."/>
            <person name="Gohl D.M."/>
        </authorList>
    </citation>
    <scope>NUCLEOTIDE SEQUENCE</scope>
    <source>
        <strain evidence="1">Duluth1</strain>
        <tissue evidence="1">Whole animal</tissue>
    </source>
</reference>
<reference evidence="1" key="2">
    <citation type="submission" date="2020-11" db="EMBL/GenBank/DDBJ databases">
        <authorList>
            <person name="McCartney M.A."/>
            <person name="Auch B."/>
            <person name="Kono T."/>
            <person name="Mallez S."/>
            <person name="Becker A."/>
            <person name="Gohl D.M."/>
            <person name="Silverstein K.A.T."/>
            <person name="Koren S."/>
            <person name="Bechman K.B."/>
            <person name="Herman A."/>
            <person name="Abrahante J.E."/>
            <person name="Garbe J."/>
        </authorList>
    </citation>
    <scope>NUCLEOTIDE SEQUENCE</scope>
    <source>
        <strain evidence="1">Duluth1</strain>
        <tissue evidence="1">Whole animal</tissue>
    </source>
</reference>
<accession>A0A9D4L9L8</accession>
<proteinExistence type="predicted"/>
<evidence type="ECO:0000313" key="2">
    <source>
        <dbReference type="Proteomes" id="UP000828390"/>
    </source>
</evidence>